<keyword evidence="1" id="KW-0812">Transmembrane</keyword>
<dbReference type="NCBIfam" id="NF046119">
    <property type="entry name" value="memb_SCO4225"/>
    <property type="match status" value="1"/>
</dbReference>
<feature type="transmembrane region" description="Helical" evidence="1">
    <location>
        <begin position="64"/>
        <end position="84"/>
    </location>
</feature>
<dbReference type="Proteomes" id="UP000000844">
    <property type="component" value="Chromosome"/>
</dbReference>
<keyword evidence="1" id="KW-0472">Membrane</keyword>
<keyword evidence="1" id="KW-1133">Transmembrane helix</keyword>
<proteinExistence type="predicted"/>
<dbReference type="KEGG" id="sna:Snas_3086"/>
<feature type="transmembrane region" description="Helical" evidence="1">
    <location>
        <begin position="12"/>
        <end position="30"/>
    </location>
</feature>
<evidence type="ECO:0000313" key="3">
    <source>
        <dbReference type="Proteomes" id="UP000000844"/>
    </source>
</evidence>
<dbReference type="STRING" id="446470.Snas_3086"/>
<dbReference type="InterPro" id="IPR057702">
    <property type="entry name" value="DUF7942"/>
</dbReference>
<accession>D3QAH4</accession>
<protein>
    <submittedName>
        <fullName evidence="2">Uncharacterized protein</fullName>
    </submittedName>
</protein>
<dbReference type="HOGENOM" id="CLU_2411760_0_0_11"/>
<dbReference type="AlphaFoldDB" id="D3QAH4"/>
<dbReference type="EMBL" id="CP001778">
    <property type="protein sequence ID" value="ADD42757.1"/>
    <property type="molecule type" value="Genomic_DNA"/>
</dbReference>
<dbReference type="RefSeq" id="WP_013018328.1">
    <property type="nucleotide sequence ID" value="NC_013947.1"/>
</dbReference>
<dbReference type="Pfam" id="PF25637">
    <property type="entry name" value="DUF7942"/>
    <property type="match status" value="1"/>
</dbReference>
<gene>
    <name evidence="2" type="ordered locus">Snas_3086</name>
</gene>
<reference evidence="2 3" key="1">
    <citation type="journal article" date="2009" name="Stand. Genomic Sci.">
        <title>Complete genome sequence of Stackebrandtia nassauensis type strain (LLR-40K-21).</title>
        <authorList>
            <person name="Munk C."/>
            <person name="Lapidus A."/>
            <person name="Copeland A."/>
            <person name="Jando M."/>
            <person name="Mayilraj S."/>
            <person name="Glavina Del Rio T."/>
            <person name="Nolan M."/>
            <person name="Chen F."/>
            <person name="Lucas S."/>
            <person name="Tice H."/>
            <person name="Cheng J.F."/>
            <person name="Han C."/>
            <person name="Detter J.C."/>
            <person name="Bruce D."/>
            <person name="Goodwin L."/>
            <person name="Chain P."/>
            <person name="Pitluck S."/>
            <person name="Goker M."/>
            <person name="Ovchinikova G."/>
            <person name="Pati A."/>
            <person name="Ivanova N."/>
            <person name="Mavromatis K."/>
            <person name="Chen A."/>
            <person name="Palaniappan K."/>
            <person name="Land M."/>
            <person name="Hauser L."/>
            <person name="Chang Y.J."/>
            <person name="Jeffries C.D."/>
            <person name="Bristow J."/>
            <person name="Eisen J.A."/>
            <person name="Markowitz V."/>
            <person name="Hugenholtz P."/>
            <person name="Kyrpides N.C."/>
            <person name="Klenk H.P."/>
        </authorList>
    </citation>
    <scope>NUCLEOTIDE SEQUENCE [LARGE SCALE GENOMIC DNA]</scope>
    <source>
        <strain evidence="3">DSM 44728 / CIP 108903 / NRRL B-16338 / NBRC 102104 / LLR-40K-21</strain>
    </source>
</reference>
<feature type="transmembrane region" description="Helical" evidence="1">
    <location>
        <begin position="37"/>
        <end position="58"/>
    </location>
</feature>
<evidence type="ECO:0000313" key="2">
    <source>
        <dbReference type="EMBL" id="ADD42757.1"/>
    </source>
</evidence>
<organism evidence="2 3">
    <name type="scientific">Stackebrandtia nassauensis (strain DSM 44728 / CIP 108903 / NRRL B-16338 / NBRC 102104 / LLR-40K-21)</name>
    <dbReference type="NCBI Taxonomy" id="446470"/>
    <lineage>
        <taxon>Bacteria</taxon>
        <taxon>Bacillati</taxon>
        <taxon>Actinomycetota</taxon>
        <taxon>Actinomycetes</taxon>
        <taxon>Glycomycetales</taxon>
        <taxon>Glycomycetaceae</taxon>
        <taxon>Stackebrandtia</taxon>
    </lineage>
</organism>
<sequence length="92" mass="9795">MRTFGKSLQWISLGYCGVLAALAIYVGIGVGQDGISFAAPWLFIISLPLSLVISLLSLNSMSPLIVVVVITALGLVQGAVLWLLGRLIRRRG</sequence>
<name>D3QAH4_STANL</name>
<keyword evidence="3" id="KW-1185">Reference proteome</keyword>
<evidence type="ECO:0000256" key="1">
    <source>
        <dbReference type="SAM" id="Phobius"/>
    </source>
</evidence>